<dbReference type="Ensembl" id="ENSCINT00000033725.1">
    <property type="protein sequence ID" value="ENSCINP00000032324.1"/>
    <property type="gene ID" value="ENSCING00000004052.3"/>
</dbReference>
<dbReference type="Proteomes" id="UP000008144">
    <property type="component" value="Chromosome 2"/>
</dbReference>
<dbReference type="PANTHER" id="PTHR39313:SF1">
    <property type="entry name" value="IM:7138239"/>
    <property type="match status" value="1"/>
</dbReference>
<dbReference type="EMBL" id="EAAA01001407">
    <property type="status" value="NOT_ANNOTATED_CDS"/>
    <property type="molecule type" value="Genomic_DNA"/>
</dbReference>
<dbReference type="GO" id="GO:0048598">
    <property type="term" value="P:embryonic morphogenesis"/>
    <property type="evidence" value="ECO:0000318"/>
    <property type="project" value="GO_Central"/>
</dbReference>
<evidence type="ECO:0000313" key="2">
    <source>
        <dbReference type="Ensembl" id="ENSCINP00000032324.1"/>
    </source>
</evidence>
<dbReference type="OMA" id="NQHGQIR"/>
<feature type="chain" id="PRO_5003577403" evidence="1">
    <location>
        <begin position="18"/>
        <end position="309"/>
    </location>
</feature>
<keyword evidence="1" id="KW-0732">Signal</keyword>
<accession>H2XRP0</accession>
<dbReference type="AlphaFoldDB" id="H2XRP0"/>
<evidence type="ECO:0000256" key="1">
    <source>
        <dbReference type="SAM" id="SignalP"/>
    </source>
</evidence>
<reference evidence="3" key="1">
    <citation type="journal article" date="2002" name="Science">
        <title>The draft genome of Ciona intestinalis: insights into chordate and vertebrate origins.</title>
        <authorList>
            <person name="Dehal P."/>
            <person name="Satou Y."/>
            <person name="Campbell R.K."/>
            <person name="Chapman J."/>
            <person name="Degnan B."/>
            <person name="De Tomaso A."/>
            <person name="Davidson B."/>
            <person name="Di Gregorio A."/>
            <person name="Gelpke M."/>
            <person name="Goodstein D.M."/>
            <person name="Harafuji N."/>
            <person name="Hastings K.E."/>
            <person name="Ho I."/>
            <person name="Hotta K."/>
            <person name="Huang W."/>
            <person name="Kawashima T."/>
            <person name="Lemaire P."/>
            <person name="Martinez D."/>
            <person name="Meinertzhagen I.A."/>
            <person name="Necula S."/>
            <person name="Nonaka M."/>
            <person name="Putnam N."/>
            <person name="Rash S."/>
            <person name="Saiga H."/>
            <person name="Satake M."/>
            <person name="Terry A."/>
            <person name="Yamada L."/>
            <person name="Wang H.G."/>
            <person name="Awazu S."/>
            <person name="Azumi K."/>
            <person name="Boore J."/>
            <person name="Branno M."/>
            <person name="Chin-Bow S."/>
            <person name="DeSantis R."/>
            <person name="Doyle S."/>
            <person name="Francino P."/>
            <person name="Keys D.N."/>
            <person name="Haga S."/>
            <person name="Hayashi H."/>
            <person name="Hino K."/>
            <person name="Imai K.S."/>
            <person name="Inaba K."/>
            <person name="Kano S."/>
            <person name="Kobayashi K."/>
            <person name="Kobayashi M."/>
            <person name="Lee B.I."/>
            <person name="Makabe K.W."/>
            <person name="Manohar C."/>
            <person name="Matassi G."/>
            <person name="Medina M."/>
            <person name="Mochizuki Y."/>
            <person name="Mount S."/>
            <person name="Morishita T."/>
            <person name="Miura S."/>
            <person name="Nakayama A."/>
            <person name="Nishizaka S."/>
            <person name="Nomoto H."/>
            <person name="Ohta F."/>
            <person name="Oishi K."/>
            <person name="Rigoutsos I."/>
            <person name="Sano M."/>
            <person name="Sasaki A."/>
            <person name="Sasakura Y."/>
            <person name="Shoguchi E."/>
            <person name="Shin-i T."/>
            <person name="Spagnuolo A."/>
            <person name="Stainier D."/>
            <person name="Suzuki M.M."/>
            <person name="Tassy O."/>
            <person name="Takatori N."/>
            <person name="Tokuoka M."/>
            <person name="Yagi K."/>
            <person name="Yoshizaki F."/>
            <person name="Wada S."/>
            <person name="Zhang C."/>
            <person name="Hyatt P.D."/>
            <person name="Larimer F."/>
            <person name="Detter C."/>
            <person name="Doggett N."/>
            <person name="Glavina T."/>
            <person name="Hawkins T."/>
            <person name="Richardson P."/>
            <person name="Lucas S."/>
            <person name="Kohara Y."/>
            <person name="Levine M."/>
            <person name="Satoh N."/>
            <person name="Rokhsar D.S."/>
        </authorList>
    </citation>
    <scope>NUCLEOTIDE SEQUENCE [LARGE SCALE GENOMIC DNA]</scope>
</reference>
<protein>
    <submittedName>
        <fullName evidence="2">Uncharacterized LOC100183487</fullName>
    </submittedName>
</protein>
<dbReference type="GeneTree" id="ENSGT00390000005847"/>
<proteinExistence type="predicted"/>
<name>H2XRP0_CIOIN</name>
<keyword evidence="3" id="KW-1185">Reference proteome</keyword>
<gene>
    <name evidence="2" type="primary">LOC100183487</name>
</gene>
<feature type="signal peptide" evidence="1">
    <location>
        <begin position="1"/>
        <end position="17"/>
    </location>
</feature>
<dbReference type="STRING" id="7719.ENSCINP00000032324"/>
<reference evidence="2" key="2">
    <citation type="journal article" date="2008" name="Genome Biol.">
        <title>Improved genome assembly and evidence-based global gene model set for the chordate Ciona intestinalis: new insight into intron and operon populations.</title>
        <authorList>
            <person name="Satou Y."/>
            <person name="Mineta K."/>
            <person name="Ogasawara M."/>
            <person name="Sasakura Y."/>
            <person name="Shoguchi E."/>
            <person name="Ueno K."/>
            <person name="Yamada L."/>
            <person name="Matsumoto J."/>
            <person name="Wasserscheid J."/>
            <person name="Dewar K."/>
            <person name="Wiley G.B."/>
            <person name="Macmil S.L."/>
            <person name="Roe B.A."/>
            <person name="Zeller R.W."/>
            <person name="Hastings K.E."/>
            <person name="Lemaire P."/>
            <person name="Lindquist E."/>
            <person name="Endo T."/>
            <person name="Hotta K."/>
            <person name="Inaba K."/>
        </authorList>
    </citation>
    <scope>NUCLEOTIDE SEQUENCE [LARGE SCALE GENOMIC DNA]</scope>
    <source>
        <strain evidence="2">wild type</strain>
    </source>
</reference>
<dbReference type="PANTHER" id="PTHR39313">
    <property type="entry name" value="IM:7138239"/>
    <property type="match status" value="1"/>
</dbReference>
<sequence length="309" mass="34621">MKLFAFFPCFFLYLVAAKQTPRSNCCRRLPHTYNIGYDITGRPLQLDVGRCSASCENSDVLRSSSYISVLARIRERKYKNLISFVEQKNDNSAESLTCRTHTHHRGECQPSVVHVEAVAFDRGPKYYDVIDECSCRKTPKRCERIPKMKRFFAGTGFEATVDVGQCAGGCRKEKSGKGCRPTRTASRPILGPNGMITVHTIAECNCQPTCYRQHFNVAVTERAENKSTGEYTFRTKVIDVGRCVGTCGPIERCVVRSNKRNQHTGDTKCLMSLETADVTCAPTRVNDITYVGRSGEVEHVAQIRRCGCT</sequence>
<evidence type="ECO:0000313" key="3">
    <source>
        <dbReference type="Proteomes" id="UP000008144"/>
    </source>
</evidence>
<reference evidence="2" key="4">
    <citation type="submission" date="2025-09" db="UniProtKB">
        <authorList>
            <consortium name="Ensembl"/>
        </authorList>
    </citation>
    <scope>IDENTIFICATION</scope>
</reference>
<reference evidence="2" key="3">
    <citation type="submission" date="2025-08" db="UniProtKB">
        <authorList>
            <consortium name="Ensembl"/>
        </authorList>
    </citation>
    <scope>IDENTIFICATION</scope>
</reference>
<organism evidence="2 3">
    <name type="scientific">Ciona intestinalis</name>
    <name type="common">Transparent sea squirt</name>
    <name type="synonym">Ascidia intestinalis</name>
    <dbReference type="NCBI Taxonomy" id="7719"/>
    <lineage>
        <taxon>Eukaryota</taxon>
        <taxon>Metazoa</taxon>
        <taxon>Chordata</taxon>
        <taxon>Tunicata</taxon>
        <taxon>Ascidiacea</taxon>
        <taxon>Phlebobranchia</taxon>
        <taxon>Cionidae</taxon>
        <taxon>Ciona</taxon>
    </lineage>
</organism>
<dbReference type="InParanoid" id="H2XRP0"/>